<keyword evidence="2 9" id="KW-0813">Transport</keyword>
<name>A0ABS4C8D3_9PSED</name>
<keyword evidence="7 9" id="KW-0811">Translocation</keyword>
<keyword evidence="3 9" id="KW-1003">Cell membrane</keyword>
<dbReference type="InterPro" id="IPR006312">
    <property type="entry name" value="TatA/E"/>
</dbReference>
<evidence type="ECO:0000256" key="1">
    <source>
        <dbReference type="ARBA" id="ARBA00004162"/>
    </source>
</evidence>
<comment type="function">
    <text evidence="9">Part of the twin-arginine translocation (Tat) system that transports large folded proteins containing a characteristic twin-arginine motif in their signal peptide across membranes. TatA could form the protein-conducting channel of the Tat system.</text>
</comment>
<proteinExistence type="inferred from homology"/>
<evidence type="ECO:0000256" key="10">
    <source>
        <dbReference type="SAM" id="MobiDB-lite"/>
    </source>
</evidence>
<evidence type="ECO:0000256" key="7">
    <source>
        <dbReference type="ARBA" id="ARBA00023010"/>
    </source>
</evidence>
<sequence length="72" mass="8106">MGAMDWKHWLVVLLIMVLVFGSRKLRGLGEGLASSIKGFRDVMRDEPGREPGSPPPPILVEDEHGKFQRDSY</sequence>
<dbReference type="HAMAP" id="MF_00236">
    <property type="entry name" value="TatA_E"/>
    <property type="match status" value="1"/>
</dbReference>
<feature type="compositionally biased region" description="Basic and acidic residues" evidence="10">
    <location>
        <begin position="61"/>
        <end position="72"/>
    </location>
</feature>
<evidence type="ECO:0000256" key="8">
    <source>
        <dbReference type="ARBA" id="ARBA00023136"/>
    </source>
</evidence>
<evidence type="ECO:0000313" key="11">
    <source>
        <dbReference type="EMBL" id="MBP0946546.1"/>
    </source>
</evidence>
<dbReference type="RefSeq" id="WP_210042453.1">
    <property type="nucleotide sequence ID" value="NZ_JAFFZW010000004.1"/>
</dbReference>
<evidence type="ECO:0000256" key="2">
    <source>
        <dbReference type="ARBA" id="ARBA00022448"/>
    </source>
</evidence>
<reference evidence="11 12" key="1">
    <citation type="journal article" date="2022" name="Syst. Appl. Microbiol.">
        <title>Pseudomonas alliivorans sp. nov., a plant-pathogenic bacterium isolated from onion foliage in Georgia, USA.</title>
        <authorList>
            <person name="Zhao M."/>
            <person name="Tyson C."/>
            <person name="Chen H.C."/>
            <person name="Paudel S."/>
            <person name="Gitaitis R."/>
            <person name="Kvitko B."/>
            <person name="Dutta B."/>
        </authorList>
    </citation>
    <scope>NUCLEOTIDE SEQUENCE [LARGE SCALE GENOMIC DNA]</scope>
    <source>
        <strain evidence="11 12">20GA0068</strain>
    </source>
</reference>
<evidence type="ECO:0000256" key="4">
    <source>
        <dbReference type="ARBA" id="ARBA00022692"/>
    </source>
</evidence>
<evidence type="ECO:0000256" key="9">
    <source>
        <dbReference type="HAMAP-Rule" id="MF_00236"/>
    </source>
</evidence>
<keyword evidence="5 9" id="KW-0653">Protein transport</keyword>
<evidence type="ECO:0000256" key="3">
    <source>
        <dbReference type="ARBA" id="ARBA00022475"/>
    </source>
</evidence>
<comment type="subunit">
    <text evidence="9">The Tat system comprises two distinct complexes: a TatABC complex, containing multiple copies of TatA, TatB and TatC subunits, and a separate TatA complex, containing only TatA subunits. Substrates initially bind to the TatABC complex, which probably triggers association of the separate TatA complex to form the active translocon.</text>
</comment>
<comment type="caution">
    <text evidence="11">The sequence shown here is derived from an EMBL/GenBank/DDBJ whole genome shotgun (WGS) entry which is preliminary data.</text>
</comment>
<gene>
    <name evidence="9" type="primary">tatA</name>
    <name evidence="11" type="ORF">JTJ32_14545</name>
</gene>
<dbReference type="EMBL" id="JAFFZW010000004">
    <property type="protein sequence ID" value="MBP0946546.1"/>
    <property type="molecule type" value="Genomic_DNA"/>
</dbReference>
<keyword evidence="8 9" id="KW-0472">Membrane</keyword>
<keyword evidence="12" id="KW-1185">Reference proteome</keyword>
<keyword evidence="6 9" id="KW-1133">Transmembrane helix</keyword>
<dbReference type="Pfam" id="PF02416">
    <property type="entry name" value="TatA_B_E"/>
    <property type="match status" value="1"/>
</dbReference>
<dbReference type="PANTHER" id="PTHR42982">
    <property type="entry name" value="SEC-INDEPENDENT PROTEIN TRANSLOCASE PROTEIN TATA"/>
    <property type="match status" value="1"/>
</dbReference>
<evidence type="ECO:0000313" key="12">
    <source>
        <dbReference type="Proteomes" id="UP000673197"/>
    </source>
</evidence>
<evidence type="ECO:0000256" key="5">
    <source>
        <dbReference type="ARBA" id="ARBA00022927"/>
    </source>
</evidence>
<protein>
    <recommendedName>
        <fullName evidence="9">Sec-independent protein translocase protein TatA</fullName>
    </recommendedName>
</protein>
<dbReference type="InterPro" id="IPR003369">
    <property type="entry name" value="TatA/B/E"/>
</dbReference>
<comment type="similarity">
    <text evidence="9">Belongs to the TatA/E family.</text>
</comment>
<feature type="region of interest" description="Disordered" evidence="10">
    <location>
        <begin position="43"/>
        <end position="72"/>
    </location>
</feature>
<dbReference type="PANTHER" id="PTHR42982:SF1">
    <property type="entry name" value="SEC-INDEPENDENT PROTEIN TRANSLOCASE PROTEIN TATA"/>
    <property type="match status" value="1"/>
</dbReference>
<comment type="subcellular location">
    <subcellularLocation>
        <location evidence="1 9">Cell membrane</location>
        <topology evidence="1 9">Single-pass membrane protein</topology>
    </subcellularLocation>
</comment>
<accession>A0ABS4C8D3</accession>
<keyword evidence="4 9" id="KW-0812">Transmembrane</keyword>
<organism evidence="11 12">
    <name type="scientific">Pseudomonas alliivorans</name>
    <dbReference type="NCBI Taxonomy" id="2810613"/>
    <lineage>
        <taxon>Bacteria</taxon>
        <taxon>Pseudomonadati</taxon>
        <taxon>Pseudomonadota</taxon>
        <taxon>Gammaproteobacteria</taxon>
        <taxon>Pseudomonadales</taxon>
        <taxon>Pseudomonadaceae</taxon>
        <taxon>Pseudomonas</taxon>
    </lineage>
</organism>
<dbReference type="Gene3D" id="1.20.5.3310">
    <property type="match status" value="1"/>
</dbReference>
<evidence type="ECO:0000256" key="6">
    <source>
        <dbReference type="ARBA" id="ARBA00022989"/>
    </source>
</evidence>
<dbReference type="Proteomes" id="UP000673197">
    <property type="component" value="Unassembled WGS sequence"/>
</dbReference>